<gene>
    <name evidence="4" type="ORF">HNP33_001060</name>
</gene>
<evidence type="ECO:0000313" key="4">
    <source>
        <dbReference type="EMBL" id="MBB6577010.1"/>
    </source>
</evidence>
<evidence type="ECO:0000259" key="3">
    <source>
        <dbReference type="Pfam" id="PF04069"/>
    </source>
</evidence>
<dbReference type="InterPro" id="IPR007210">
    <property type="entry name" value="ABC_Gly_betaine_transp_sub-bd"/>
</dbReference>
<accession>A0ABR6RCW2</accession>
<feature type="domain" description="ABC-type glycine betaine transport system substrate-binding" evidence="3">
    <location>
        <begin position="46"/>
        <end position="163"/>
    </location>
</feature>
<feature type="signal peptide" evidence="2">
    <location>
        <begin position="1"/>
        <end position="26"/>
    </location>
</feature>
<reference evidence="4 5" key="1">
    <citation type="submission" date="2020-08" db="EMBL/GenBank/DDBJ databases">
        <title>Functional genomics of gut bacteria from endangered species of beetles.</title>
        <authorList>
            <person name="Carlos-Shanley C."/>
        </authorList>
    </citation>
    <scope>NUCLEOTIDE SEQUENCE [LARGE SCALE GENOMIC DNA]</scope>
    <source>
        <strain evidence="4 5">S00124</strain>
    </source>
</reference>
<feature type="chain" id="PRO_5045048959" evidence="2">
    <location>
        <begin position="27"/>
        <end position="198"/>
    </location>
</feature>
<dbReference type="Pfam" id="PF04069">
    <property type="entry name" value="OpuAC"/>
    <property type="match status" value="1"/>
</dbReference>
<name>A0ABR6RCW2_9BURK</name>
<evidence type="ECO:0000256" key="1">
    <source>
        <dbReference type="SAM" id="MobiDB-lite"/>
    </source>
</evidence>
<organism evidence="4 5">
    <name type="scientific">Comamonas odontotermitis</name>
    <dbReference type="NCBI Taxonomy" id="379895"/>
    <lineage>
        <taxon>Bacteria</taxon>
        <taxon>Pseudomonadati</taxon>
        <taxon>Pseudomonadota</taxon>
        <taxon>Betaproteobacteria</taxon>
        <taxon>Burkholderiales</taxon>
        <taxon>Comamonadaceae</taxon>
        <taxon>Comamonas</taxon>
    </lineage>
</organism>
<protein>
    <submittedName>
        <fullName evidence="4">ABC-type proline/glycine betaine transport system substrate-binding protein</fullName>
    </submittedName>
</protein>
<feature type="region of interest" description="Disordered" evidence="1">
    <location>
        <begin position="172"/>
        <end position="198"/>
    </location>
</feature>
<keyword evidence="5" id="KW-1185">Reference proteome</keyword>
<evidence type="ECO:0000313" key="5">
    <source>
        <dbReference type="Proteomes" id="UP000562492"/>
    </source>
</evidence>
<dbReference type="SUPFAM" id="SSF53850">
    <property type="entry name" value="Periplasmic binding protein-like II"/>
    <property type="match status" value="1"/>
</dbReference>
<keyword evidence="2" id="KW-0732">Signal</keyword>
<sequence length="198" mass="21913">MNQHNTRRAALTGILTAMLLSTAAHAQPPDLPGKGIDVLPLLGTVDEEMFQTLIVSRALEKLGYSVKAPKGLENGTEHVVVAQGDATFMANHWIPLHQSFYERNGGAKVFYREGVFSTNAAQGYLIDKATADKYKITDIMQLKDPKIAKLFDTERWQGGPDWLQPRLGLRTCHQQTPQGPGPGRQYHPQAGQLRSPDR</sequence>
<dbReference type="Gene3D" id="3.40.190.10">
    <property type="entry name" value="Periplasmic binding protein-like II"/>
    <property type="match status" value="1"/>
</dbReference>
<evidence type="ECO:0000256" key="2">
    <source>
        <dbReference type="SAM" id="SignalP"/>
    </source>
</evidence>
<comment type="caution">
    <text evidence="4">The sequence shown here is derived from an EMBL/GenBank/DDBJ whole genome shotgun (WGS) entry which is preliminary data.</text>
</comment>
<proteinExistence type="predicted"/>
<dbReference type="EMBL" id="JACHKZ010000004">
    <property type="protein sequence ID" value="MBB6577010.1"/>
    <property type="molecule type" value="Genomic_DNA"/>
</dbReference>
<dbReference type="Proteomes" id="UP000562492">
    <property type="component" value="Unassembled WGS sequence"/>
</dbReference>